<feature type="non-terminal residue" evidence="1">
    <location>
        <position position="1"/>
    </location>
</feature>
<name>A0A0U1TZE9_ISOMC</name>
<protein>
    <submittedName>
        <fullName evidence="1">Uncharacterized protein</fullName>
    </submittedName>
</protein>
<dbReference type="EMBL" id="EU252478">
    <property type="protein sequence ID" value="ACD12022.1"/>
    <property type="molecule type" value="mRNA"/>
</dbReference>
<reference evidence="1" key="1">
    <citation type="submission" date="2007-10" db="EMBL/GenBank/DDBJ databases">
        <title>Classification and functional annotation of ESTs from venom glands of Isometrus maculatus.</title>
        <authorList>
            <person name="Li W."/>
            <person name="Ma Y."/>
            <person name="Zhao R."/>
            <person name="Cao Z."/>
        </authorList>
    </citation>
    <scope>NUCLEOTIDE SEQUENCE</scope>
    <source>
        <tissue evidence="1">Venom gland</tissue>
    </source>
</reference>
<dbReference type="AlphaFoldDB" id="A0A0U1TZE9"/>
<organism evidence="1">
    <name type="scientific">Isometrus maculatus</name>
    <name type="common">Lesser brown scorpion</name>
    <name type="synonym">Scorpio maculatus</name>
    <dbReference type="NCBI Taxonomy" id="497827"/>
    <lineage>
        <taxon>Eukaryota</taxon>
        <taxon>Metazoa</taxon>
        <taxon>Ecdysozoa</taxon>
        <taxon>Arthropoda</taxon>
        <taxon>Chelicerata</taxon>
        <taxon>Arachnida</taxon>
        <taxon>Scorpiones</taxon>
        <taxon>Buthida</taxon>
        <taxon>Buthoidea</taxon>
        <taxon>Buthidae</taxon>
        <taxon>Isometrus</taxon>
    </lineage>
</organism>
<proteinExistence type="evidence at transcript level"/>
<accession>A0A0U1TZE9</accession>
<evidence type="ECO:0000313" key="1">
    <source>
        <dbReference type="EMBL" id="ACD12022.1"/>
    </source>
</evidence>
<sequence length="99" mass="10650">QRLQRQRNIASGGILKQEEPCSRTGGICATRNSCPEVVEENGKNLCPNQERIGGVCCARLPTDVTDCRSMGGICDNPRLCGVIIERGVCPSGQKCCLLD</sequence>